<gene>
    <name evidence="1" type="ORF">EYF80_007926</name>
</gene>
<reference evidence="1 2" key="1">
    <citation type="submission" date="2019-03" db="EMBL/GenBank/DDBJ databases">
        <title>First draft genome of Liparis tanakae, snailfish: a comprehensive survey of snailfish specific genes.</title>
        <authorList>
            <person name="Kim W."/>
            <person name="Song I."/>
            <person name="Jeong J.-H."/>
            <person name="Kim D."/>
            <person name="Kim S."/>
            <person name="Ryu S."/>
            <person name="Song J.Y."/>
            <person name="Lee S.K."/>
        </authorList>
    </citation>
    <scope>NUCLEOTIDE SEQUENCE [LARGE SCALE GENOMIC DNA]</scope>
    <source>
        <tissue evidence="1">Muscle</tissue>
    </source>
</reference>
<evidence type="ECO:0000313" key="1">
    <source>
        <dbReference type="EMBL" id="TNN81797.1"/>
    </source>
</evidence>
<sequence>MPVSPVAHMDLHLNREFTLHPDRNKSSRKKVEHPVHLIVPHSLHLVLTPFSPASDHLVLHALEQGTYLLKDIGKLAKNIFLQVVECLRKKTEGILDNQSHSPGLKEPPPGWPVGGRGPLDTRGVGKGECDLAAATVNLGFLNSRCFASPRDLDCPSCNASYSDEIAAL</sequence>
<evidence type="ECO:0000313" key="2">
    <source>
        <dbReference type="Proteomes" id="UP000314294"/>
    </source>
</evidence>
<dbReference type="EMBL" id="SRLO01000044">
    <property type="protein sequence ID" value="TNN81797.1"/>
    <property type="molecule type" value="Genomic_DNA"/>
</dbReference>
<organism evidence="1 2">
    <name type="scientific">Liparis tanakae</name>
    <name type="common">Tanaka's snailfish</name>
    <dbReference type="NCBI Taxonomy" id="230148"/>
    <lineage>
        <taxon>Eukaryota</taxon>
        <taxon>Metazoa</taxon>
        <taxon>Chordata</taxon>
        <taxon>Craniata</taxon>
        <taxon>Vertebrata</taxon>
        <taxon>Euteleostomi</taxon>
        <taxon>Actinopterygii</taxon>
        <taxon>Neopterygii</taxon>
        <taxon>Teleostei</taxon>
        <taxon>Neoteleostei</taxon>
        <taxon>Acanthomorphata</taxon>
        <taxon>Eupercaria</taxon>
        <taxon>Perciformes</taxon>
        <taxon>Cottioidei</taxon>
        <taxon>Cottales</taxon>
        <taxon>Liparidae</taxon>
        <taxon>Liparis</taxon>
    </lineage>
</organism>
<dbReference type="Proteomes" id="UP000314294">
    <property type="component" value="Unassembled WGS sequence"/>
</dbReference>
<dbReference type="AlphaFoldDB" id="A0A4Z2IVL9"/>
<accession>A0A4Z2IVL9</accession>
<keyword evidence="2" id="KW-1185">Reference proteome</keyword>
<proteinExistence type="predicted"/>
<comment type="caution">
    <text evidence="1">The sequence shown here is derived from an EMBL/GenBank/DDBJ whole genome shotgun (WGS) entry which is preliminary data.</text>
</comment>
<protein>
    <submittedName>
        <fullName evidence="1">Uncharacterized protein</fullName>
    </submittedName>
</protein>
<name>A0A4Z2IVL9_9TELE</name>